<feature type="compositionally biased region" description="Basic and acidic residues" evidence="1">
    <location>
        <begin position="78"/>
        <end position="96"/>
    </location>
</feature>
<gene>
    <name evidence="2" type="ORF">ABUH87_12295</name>
</gene>
<sequence>MGVSVRTPELEDALVEGLTNGIPLRELCRNHGVSKSAVYDWIDGDAVFAGRIAQARARGFDEIAEEALEIADDATNDWTKRNRDDGSTEDVMNHEHVQRSKLRIETRLKLLAKWDPKRYGDKTLIGSDPDNPLPDGFKVSFVGASKPDA</sequence>
<evidence type="ECO:0000313" key="2">
    <source>
        <dbReference type="EMBL" id="MEW9855919.1"/>
    </source>
</evidence>
<proteinExistence type="predicted"/>
<dbReference type="RefSeq" id="WP_367774089.1">
    <property type="nucleotide sequence ID" value="NZ_JBFNXR010000048.1"/>
</dbReference>
<keyword evidence="3" id="KW-1185">Reference proteome</keyword>
<organism evidence="2 3">
    <name type="scientific">Novosphingobium rhizovicinum</name>
    <dbReference type="NCBI Taxonomy" id="3228928"/>
    <lineage>
        <taxon>Bacteria</taxon>
        <taxon>Pseudomonadati</taxon>
        <taxon>Pseudomonadota</taxon>
        <taxon>Alphaproteobacteria</taxon>
        <taxon>Sphingomonadales</taxon>
        <taxon>Sphingomonadaceae</taxon>
        <taxon>Novosphingobium</taxon>
    </lineage>
</organism>
<evidence type="ECO:0000256" key="1">
    <source>
        <dbReference type="SAM" id="MobiDB-lite"/>
    </source>
</evidence>
<dbReference type="Proteomes" id="UP001556118">
    <property type="component" value="Unassembled WGS sequence"/>
</dbReference>
<dbReference type="EMBL" id="JBFNXR010000048">
    <property type="protein sequence ID" value="MEW9855919.1"/>
    <property type="molecule type" value="Genomic_DNA"/>
</dbReference>
<accession>A0ABV3RCV7</accession>
<dbReference type="Gene3D" id="1.10.10.60">
    <property type="entry name" value="Homeodomain-like"/>
    <property type="match status" value="1"/>
</dbReference>
<dbReference type="InterPro" id="IPR048683">
    <property type="entry name" value="Sf6_terminase"/>
</dbReference>
<dbReference type="Pfam" id="PF20901">
    <property type="entry name" value="Sf6_terminase"/>
    <property type="match status" value="1"/>
</dbReference>
<protein>
    <submittedName>
        <fullName evidence="2">Terminase small subunit protein</fullName>
    </submittedName>
</protein>
<evidence type="ECO:0000313" key="3">
    <source>
        <dbReference type="Proteomes" id="UP001556118"/>
    </source>
</evidence>
<feature type="region of interest" description="Disordered" evidence="1">
    <location>
        <begin position="77"/>
        <end position="96"/>
    </location>
</feature>
<reference evidence="2 3" key="1">
    <citation type="submission" date="2024-06" db="EMBL/GenBank/DDBJ databases">
        <title>Novosphingobium rhizovicinus M1R2S20.</title>
        <authorList>
            <person name="Sun J.-Q."/>
        </authorList>
    </citation>
    <scope>NUCLEOTIDE SEQUENCE [LARGE SCALE GENOMIC DNA]</scope>
    <source>
        <strain evidence="2 3">M1R2S20</strain>
    </source>
</reference>
<name>A0ABV3RCV7_9SPHN</name>
<comment type="caution">
    <text evidence="2">The sequence shown here is derived from an EMBL/GenBank/DDBJ whole genome shotgun (WGS) entry which is preliminary data.</text>
</comment>